<dbReference type="PANTHER" id="PTHR44520">
    <property type="entry name" value="RESPONSE REGULATOR RCP1-RELATED"/>
    <property type="match status" value="1"/>
</dbReference>
<accession>A0A1J5RJT5</accession>
<dbReference type="Pfam" id="PF00072">
    <property type="entry name" value="Response_reg"/>
    <property type="match status" value="1"/>
</dbReference>
<dbReference type="InterPro" id="IPR001789">
    <property type="entry name" value="Sig_transdc_resp-reg_receiver"/>
</dbReference>
<dbReference type="AlphaFoldDB" id="A0A1J5RJT5"/>
<reference evidence="2" key="1">
    <citation type="submission" date="2016-10" db="EMBL/GenBank/DDBJ databases">
        <title>Sequence of Gallionella enrichment culture.</title>
        <authorList>
            <person name="Poehlein A."/>
            <person name="Muehling M."/>
            <person name="Daniel R."/>
        </authorList>
    </citation>
    <scope>NUCLEOTIDE SEQUENCE</scope>
</reference>
<organism evidence="2">
    <name type="scientific">mine drainage metagenome</name>
    <dbReference type="NCBI Taxonomy" id="410659"/>
    <lineage>
        <taxon>unclassified sequences</taxon>
        <taxon>metagenomes</taxon>
        <taxon>ecological metagenomes</taxon>
    </lineage>
</organism>
<name>A0A1J5RJT5_9ZZZZ</name>
<dbReference type="InterPro" id="IPR011006">
    <property type="entry name" value="CheY-like_superfamily"/>
</dbReference>
<dbReference type="EMBL" id="MLJW01000149">
    <property type="protein sequence ID" value="OIQ96416.1"/>
    <property type="molecule type" value="Genomic_DNA"/>
</dbReference>
<dbReference type="PROSITE" id="PS50110">
    <property type="entry name" value="RESPONSE_REGULATORY"/>
    <property type="match status" value="1"/>
</dbReference>
<protein>
    <submittedName>
        <fullName evidence="2">Response regulator rcp1</fullName>
    </submittedName>
</protein>
<dbReference type="GO" id="GO:0000160">
    <property type="term" value="P:phosphorelay signal transduction system"/>
    <property type="evidence" value="ECO:0007669"/>
    <property type="project" value="InterPro"/>
</dbReference>
<comment type="caution">
    <text evidence="2">The sequence shown here is derived from an EMBL/GenBank/DDBJ whole genome shotgun (WGS) entry which is preliminary data.</text>
</comment>
<dbReference type="CDD" id="cd17557">
    <property type="entry name" value="REC_Rcp-like"/>
    <property type="match status" value="1"/>
</dbReference>
<evidence type="ECO:0000259" key="1">
    <source>
        <dbReference type="PROSITE" id="PS50110"/>
    </source>
</evidence>
<feature type="domain" description="Response regulatory" evidence="1">
    <location>
        <begin position="6"/>
        <end position="134"/>
    </location>
</feature>
<dbReference type="Gene3D" id="3.40.50.2300">
    <property type="match status" value="1"/>
</dbReference>
<evidence type="ECO:0000313" key="2">
    <source>
        <dbReference type="EMBL" id="OIQ96416.1"/>
    </source>
</evidence>
<dbReference type="InterPro" id="IPR052893">
    <property type="entry name" value="TCS_response_regulator"/>
</dbReference>
<sequence>MKPVETVLLVEDNADDEELTRLAFEENAIAAELVVVRDGSEALEYLFGSGRHAGGDRSPLPSLVLLDIKLPKLGGHEVLERIRADERTKRIPVVMMTTSGEARDRQDSTRLGADGFLRKSVDFPSFSEALGRIAHVWLPAAPH</sequence>
<proteinExistence type="predicted"/>
<gene>
    <name evidence="2" type="primary">rcp1_20</name>
    <name evidence="2" type="ORF">GALL_215740</name>
</gene>
<dbReference type="PANTHER" id="PTHR44520:SF1">
    <property type="entry name" value="TWO-COMPONENT SYSTEM REGULATORY PROTEIN"/>
    <property type="match status" value="1"/>
</dbReference>
<dbReference type="SUPFAM" id="SSF52172">
    <property type="entry name" value="CheY-like"/>
    <property type="match status" value="1"/>
</dbReference>
<dbReference type="SMART" id="SM00448">
    <property type="entry name" value="REC"/>
    <property type="match status" value="1"/>
</dbReference>